<dbReference type="RefSeq" id="WP_128525282.1">
    <property type="nucleotide sequence ID" value="NZ_CP026118.1"/>
</dbReference>
<evidence type="ECO:0000313" key="3">
    <source>
        <dbReference type="EMBL" id="QAS53005.1"/>
    </source>
</evidence>
<sequence length="228" mass="25501">MYIQFKKYNISFSHLTSKPSFSIPELVKVFGVVVVIKAASFASVLVLWNVIGLISPSFLSGVTDEIMQSSANQESSGIISIYFVLVVMIAPFIEELLFRGVLLNNWCKRLGTFAGVILVSLTFAIFHGPSGFLSALLASIFFSILYLKTKSIWIPMAAHSFSNLLSFLIQYVPFQNGPASVDDHTESLQLMKSLGVYSGVALLVILLFVLVIFYKMYPRRSHLPYRFY</sequence>
<organism evidence="3 4">
    <name type="scientific">Halobacillus litoralis</name>
    <dbReference type="NCBI Taxonomy" id="45668"/>
    <lineage>
        <taxon>Bacteria</taxon>
        <taxon>Bacillati</taxon>
        <taxon>Bacillota</taxon>
        <taxon>Bacilli</taxon>
        <taxon>Bacillales</taxon>
        <taxon>Bacillaceae</taxon>
        <taxon>Halobacillus</taxon>
    </lineage>
</organism>
<dbReference type="GO" id="GO:0004175">
    <property type="term" value="F:endopeptidase activity"/>
    <property type="evidence" value="ECO:0007669"/>
    <property type="project" value="UniProtKB-ARBA"/>
</dbReference>
<reference evidence="3 4" key="1">
    <citation type="submission" date="2018-01" db="EMBL/GenBank/DDBJ databases">
        <title>The whole genome sequencing and assembly of Halobacillus litoralis ERB031 strain.</title>
        <authorList>
            <person name="Lee S.-J."/>
            <person name="Park M.-K."/>
            <person name="Kim J.-Y."/>
            <person name="Lee Y.-J."/>
            <person name="Yi H."/>
            <person name="Bahn Y.-S."/>
            <person name="Kim J.F."/>
            <person name="Lee D.-W."/>
        </authorList>
    </citation>
    <scope>NUCLEOTIDE SEQUENCE [LARGE SCALE GENOMIC DNA]</scope>
    <source>
        <strain evidence="3 4">ERB 031</strain>
    </source>
</reference>
<proteinExistence type="predicted"/>
<dbReference type="EMBL" id="CP026118">
    <property type="protein sequence ID" value="QAS53005.1"/>
    <property type="molecule type" value="Genomic_DNA"/>
</dbReference>
<keyword evidence="1" id="KW-0472">Membrane</keyword>
<dbReference type="PANTHER" id="PTHR36435:SF1">
    <property type="entry name" value="CAAX AMINO TERMINAL PROTEASE FAMILY PROTEIN"/>
    <property type="match status" value="1"/>
</dbReference>
<feature type="domain" description="CAAX prenyl protease 2/Lysostaphin resistance protein A-like" evidence="2">
    <location>
        <begin position="81"/>
        <end position="165"/>
    </location>
</feature>
<dbReference type="GO" id="GO:0080120">
    <property type="term" value="P:CAAX-box protein maturation"/>
    <property type="evidence" value="ECO:0007669"/>
    <property type="project" value="UniProtKB-ARBA"/>
</dbReference>
<dbReference type="Proteomes" id="UP000287756">
    <property type="component" value="Chromosome"/>
</dbReference>
<keyword evidence="1" id="KW-1133">Transmembrane helix</keyword>
<protein>
    <recommendedName>
        <fullName evidence="2">CAAX prenyl protease 2/Lysostaphin resistance protein A-like domain-containing protein</fullName>
    </recommendedName>
</protein>
<accession>A0A410MEB6</accession>
<evidence type="ECO:0000259" key="2">
    <source>
        <dbReference type="Pfam" id="PF02517"/>
    </source>
</evidence>
<evidence type="ECO:0000256" key="1">
    <source>
        <dbReference type="SAM" id="Phobius"/>
    </source>
</evidence>
<dbReference type="InterPro" id="IPR052710">
    <property type="entry name" value="CAAX_protease"/>
</dbReference>
<dbReference type="KEGG" id="hli:HLI_12790"/>
<keyword evidence="1" id="KW-0812">Transmembrane</keyword>
<evidence type="ECO:0000313" key="4">
    <source>
        <dbReference type="Proteomes" id="UP000287756"/>
    </source>
</evidence>
<feature type="transmembrane region" description="Helical" evidence="1">
    <location>
        <begin position="77"/>
        <end position="98"/>
    </location>
</feature>
<feature type="transmembrane region" description="Helical" evidence="1">
    <location>
        <begin position="110"/>
        <end position="126"/>
    </location>
</feature>
<feature type="transmembrane region" description="Helical" evidence="1">
    <location>
        <begin position="132"/>
        <end position="149"/>
    </location>
</feature>
<feature type="transmembrane region" description="Helical" evidence="1">
    <location>
        <begin position="156"/>
        <end position="174"/>
    </location>
</feature>
<dbReference type="InterPro" id="IPR003675">
    <property type="entry name" value="Rce1/LyrA-like_dom"/>
</dbReference>
<dbReference type="OrthoDB" id="8607342at2"/>
<dbReference type="Pfam" id="PF02517">
    <property type="entry name" value="Rce1-like"/>
    <property type="match status" value="1"/>
</dbReference>
<feature type="transmembrane region" description="Helical" evidence="1">
    <location>
        <begin position="26"/>
        <end position="51"/>
    </location>
</feature>
<dbReference type="AlphaFoldDB" id="A0A410MEB6"/>
<feature type="transmembrane region" description="Helical" evidence="1">
    <location>
        <begin position="194"/>
        <end position="214"/>
    </location>
</feature>
<name>A0A410MEB6_9BACI</name>
<dbReference type="PANTHER" id="PTHR36435">
    <property type="entry name" value="SLR1288 PROTEIN"/>
    <property type="match status" value="1"/>
</dbReference>
<gene>
    <name evidence="3" type="ORF">HLI_12790</name>
</gene>